<dbReference type="Pfam" id="PF12937">
    <property type="entry name" value="F-box-like"/>
    <property type="match status" value="1"/>
</dbReference>
<dbReference type="PANTHER" id="PTHR13318">
    <property type="entry name" value="PARTNER OF PAIRED, ISOFORM B-RELATED"/>
    <property type="match status" value="1"/>
</dbReference>
<evidence type="ECO:0000313" key="3">
    <source>
        <dbReference type="Proteomes" id="UP000612746"/>
    </source>
</evidence>
<dbReference type="Proteomes" id="UP000612746">
    <property type="component" value="Unassembled WGS sequence"/>
</dbReference>
<proteinExistence type="predicted"/>
<accession>A0A8H7QBG0</accession>
<dbReference type="InterPro" id="IPR036047">
    <property type="entry name" value="F-box-like_dom_sf"/>
</dbReference>
<dbReference type="PANTHER" id="PTHR13318:SF95">
    <property type="entry name" value="F-BOX PROTEIN YLR352W"/>
    <property type="match status" value="1"/>
</dbReference>
<dbReference type="SUPFAM" id="SSF81383">
    <property type="entry name" value="F-box domain"/>
    <property type="match status" value="1"/>
</dbReference>
<sequence length="292" mass="33217">MATMLPIEILQIIFQQFKRQADVSVLSQVCRQWHVVATSLLYRCPTLESETQIKLFCQSSEGARAYIQQLDFSAVSSWLTDEILLCLIPEDENSRAHKSIRSLGLANCNRLSCQSIFAFLKSCSLDYVLQEAVFANCLLSDQIISLLSQSRSVRKLNICNTMIQPCVNMETSHCLGPFAKACENLEELDMSFCAWVDQHTMDTICRLRHLRKLSIRWCHRVPIQSIFHIVQHLSSLQSLDVRHVNGANHPDIIRFVLYLRPSLGEVHFTQEKKIMTCARRLAGGDVEMAVSG</sequence>
<feature type="domain" description="F-box" evidence="1">
    <location>
        <begin position="5"/>
        <end position="47"/>
    </location>
</feature>
<protein>
    <recommendedName>
        <fullName evidence="1">F-box domain-containing protein</fullName>
    </recommendedName>
</protein>
<dbReference type="InterPro" id="IPR001810">
    <property type="entry name" value="F-box_dom"/>
</dbReference>
<dbReference type="EMBL" id="JAEPRA010000002">
    <property type="protein sequence ID" value="KAG2188311.1"/>
    <property type="molecule type" value="Genomic_DNA"/>
</dbReference>
<keyword evidence="3" id="KW-1185">Reference proteome</keyword>
<dbReference type="AlphaFoldDB" id="A0A8H7QBG0"/>
<dbReference type="GO" id="GO:0031146">
    <property type="term" value="P:SCF-dependent proteasomal ubiquitin-dependent protein catabolic process"/>
    <property type="evidence" value="ECO:0007669"/>
    <property type="project" value="TreeGrafter"/>
</dbReference>
<dbReference type="Gene3D" id="1.20.1280.50">
    <property type="match status" value="1"/>
</dbReference>
<reference evidence="2" key="1">
    <citation type="submission" date="2020-12" db="EMBL/GenBank/DDBJ databases">
        <title>Metabolic potential, ecology and presence of endohyphal bacteria is reflected in genomic diversity of Mucoromycotina.</title>
        <authorList>
            <person name="Muszewska A."/>
            <person name="Okrasinska A."/>
            <person name="Steczkiewicz K."/>
            <person name="Drgas O."/>
            <person name="Orlowska M."/>
            <person name="Perlinska-Lenart U."/>
            <person name="Aleksandrzak-Piekarczyk T."/>
            <person name="Szatraj K."/>
            <person name="Zielenkiewicz U."/>
            <person name="Pilsyk S."/>
            <person name="Malc E."/>
            <person name="Mieczkowski P."/>
            <person name="Kruszewska J.S."/>
            <person name="Biernat P."/>
            <person name="Pawlowska J."/>
        </authorList>
    </citation>
    <scope>NUCLEOTIDE SEQUENCE</scope>
    <source>
        <strain evidence="2">WA0000051536</strain>
    </source>
</reference>
<dbReference type="InterPro" id="IPR032675">
    <property type="entry name" value="LRR_dom_sf"/>
</dbReference>
<name>A0A8H7QBG0_9FUNG</name>
<dbReference type="GO" id="GO:0019005">
    <property type="term" value="C:SCF ubiquitin ligase complex"/>
    <property type="evidence" value="ECO:0007669"/>
    <property type="project" value="TreeGrafter"/>
</dbReference>
<dbReference type="InterPro" id="IPR006553">
    <property type="entry name" value="Leu-rich_rpt_Cys-con_subtyp"/>
</dbReference>
<dbReference type="Gene3D" id="3.80.10.10">
    <property type="entry name" value="Ribonuclease Inhibitor"/>
    <property type="match status" value="1"/>
</dbReference>
<dbReference type="OrthoDB" id="550575at2759"/>
<organism evidence="2 3">
    <name type="scientific">Umbelopsis vinacea</name>
    <dbReference type="NCBI Taxonomy" id="44442"/>
    <lineage>
        <taxon>Eukaryota</taxon>
        <taxon>Fungi</taxon>
        <taxon>Fungi incertae sedis</taxon>
        <taxon>Mucoromycota</taxon>
        <taxon>Mucoromycotina</taxon>
        <taxon>Umbelopsidomycetes</taxon>
        <taxon>Umbelopsidales</taxon>
        <taxon>Umbelopsidaceae</taxon>
        <taxon>Umbelopsis</taxon>
    </lineage>
</organism>
<gene>
    <name evidence="2" type="ORF">INT44_001064</name>
</gene>
<dbReference type="SUPFAM" id="SSF52047">
    <property type="entry name" value="RNI-like"/>
    <property type="match status" value="1"/>
</dbReference>
<evidence type="ECO:0000313" key="2">
    <source>
        <dbReference type="EMBL" id="KAG2188311.1"/>
    </source>
</evidence>
<dbReference type="SMART" id="SM00367">
    <property type="entry name" value="LRR_CC"/>
    <property type="match status" value="3"/>
</dbReference>
<evidence type="ECO:0000259" key="1">
    <source>
        <dbReference type="Pfam" id="PF12937"/>
    </source>
</evidence>
<comment type="caution">
    <text evidence="2">The sequence shown here is derived from an EMBL/GenBank/DDBJ whole genome shotgun (WGS) entry which is preliminary data.</text>
</comment>